<dbReference type="EMBL" id="CP027062">
    <property type="protein sequence ID" value="AVI51204.1"/>
    <property type="molecule type" value="Genomic_DNA"/>
</dbReference>
<accession>A0A2S0HXC0</accession>
<evidence type="ECO:0000313" key="3">
    <source>
        <dbReference type="Proteomes" id="UP000238442"/>
    </source>
</evidence>
<protein>
    <submittedName>
        <fullName evidence="2">Uncharacterized protein</fullName>
    </submittedName>
</protein>
<gene>
    <name evidence="2" type="ORF">C5O00_08455</name>
</gene>
<sequence length="265" mass="29940">MAPIKIEDNIREKLQEREIQPSADAWEKLDARLGNPERSKMNRTTWFAIAAGFTGLLILAAVFLNNNGIASGNELVEDSSEELPNIQPEDSSNKFIAVPDNAQGEIASEEIKLENPVIKEIPKIEKNENKKEYLAKVDPTNTNNEAVVTNVPKEKINKENELRPEQPMTNDDFMKNKVNEVVAEVENRVKANNTVSPEEIDELLKQAQRQISKQRILNSQNNKVDAAALLEDVEFELERSFRDKVFDALGDGYKKIRTAVAERNN</sequence>
<reference evidence="2 3" key="1">
    <citation type="submission" date="2018-02" db="EMBL/GenBank/DDBJ databases">
        <title>Genomic analysis of the strain RR4-38 isolated from a seawater recirculating aquaculture system.</title>
        <authorList>
            <person name="Kim Y.-S."/>
            <person name="Jang Y.H."/>
            <person name="Kim K.-H."/>
        </authorList>
    </citation>
    <scope>NUCLEOTIDE SEQUENCE [LARGE SCALE GENOMIC DNA]</scope>
    <source>
        <strain evidence="2 3">RR4-38</strain>
    </source>
</reference>
<feature type="transmembrane region" description="Helical" evidence="1">
    <location>
        <begin position="46"/>
        <end position="64"/>
    </location>
</feature>
<proteinExistence type="predicted"/>
<keyword evidence="3" id="KW-1185">Reference proteome</keyword>
<name>A0A2S0HXC0_9FLAO</name>
<organism evidence="2 3">
    <name type="scientific">Pukyongia salina</name>
    <dbReference type="NCBI Taxonomy" id="2094025"/>
    <lineage>
        <taxon>Bacteria</taxon>
        <taxon>Pseudomonadati</taxon>
        <taxon>Bacteroidota</taxon>
        <taxon>Flavobacteriia</taxon>
        <taxon>Flavobacteriales</taxon>
        <taxon>Flavobacteriaceae</taxon>
        <taxon>Pukyongia</taxon>
    </lineage>
</organism>
<dbReference type="OrthoDB" id="1247025at2"/>
<keyword evidence="1" id="KW-1133">Transmembrane helix</keyword>
<dbReference type="KEGG" id="aue:C5O00_08455"/>
<dbReference type="AlphaFoldDB" id="A0A2S0HXC0"/>
<keyword evidence="1" id="KW-0812">Transmembrane</keyword>
<dbReference type="Proteomes" id="UP000238442">
    <property type="component" value="Chromosome"/>
</dbReference>
<evidence type="ECO:0000256" key="1">
    <source>
        <dbReference type="SAM" id="Phobius"/>
    </source>
</evidence>
<dbReference type="RefSeq" id="WP_105216445.1">
    <property type="nucleotide sequence ID" value="NZ_CP027062.1"/>
</dbReference>
<keyword evidence="1" id="KW-0472">Membrane</keyword>
<evidence type="ECO:0000313" key="2">
    <source>
        <dbReference type="EMBL" id="AVI51204.1"/>
    </source>
</evidence>